<evidence type="ECO:0000256" key="1">
    <source>
        <dbReference type="ARBA" id="ARBA00023015"/>
    </source>
</evidence>
<dbReference type="PRINTS" id="PR00032">
    <property type="entry name" value="HTHARAC"/>
</dbReference>
<dbReference type="InterPro" id="IPR018060">
    <property type="entry name" value="HTH_AraC"/>
</dbReference>
<dbReference type="Proteomes" id="UP001596989">
    <property type="component" value="Unassembled WGS sequence"/>
</dbReference>
<evidence type="ECO:0000259" key="4">
    <source>
        <dbReference type="PROSITE" id="PS01124"/>
    </source>
</evidence>
<protein>
    <submittedName>
        <fullName evidence="5">AraC family transcriptional regulator</fullName>
    </submittedName>
</protein>
<dbReference type="Gene3D" id="2.60.120.10">
    <property type="entry name" value="Jelly Rolls"/>
    <property type="match status" value="1"/>
</dbReference>
<evidence type="ECO:0000313" key="5">
    <source>
        <dbReference type="EMBL" id="MFD0962178.1"/>
    </source>
</evidence>
<proteinExistence type="predicted"/>
<dbReference type="PANTHER" id="PTHR43280:SF28">
    <property type="entry name" value="HTH-TYPE TRANSCRIPTIONAL ACTIVATOR RHAS"/>
    <property type="match status" value="1"/>
</dbReference>
<dbReference type="Pfam" id="PF02311">
    <property type="entry name" value="AraC_binding"/>
    <property type="match status" value="1"/>
</dbReference>
<name>A0ABW3HXA2_9BACL</name>
<dbReference type="SMART" id="SM00342">
    <property type="entry name" value="HTH_ARAC"/>
    <property type="match status" value="1"/>
</dbReference>
<dbReference type="InterPro" id="IPR003313">
    <property type="entry name" value="AraC-bd"/>
</dbReference>
<dbReference type="PROSITE" id="PS00041">
    <property type="entry name" value="HTH_ARAC_FAMILY_1"/>
    <property type="match status" value="1"/>
</dbReference>
<dbReference type="InterPro" id="IPR014710">
    <property type="entry name" value="RmlC-like_jellyroll"/>
</dbReference>
<evidence type="ECO:0000256" key="3">
    <source>
        <dbReference type="ARBA" id="ARBA00023163"/>
    </source>
</evidence>
<dbReference type="PANTHER" id="PTHR43280">
    <property type="entry name" value="ARAC-FAMILY TRANSCRIPTIONAL REGULATOR"/>
    <property type="match status" value="1"/>
</dbReference>
<comment type="caution">
    <text evidence="5">The sequence shown here is derived from an EMBL/GenBank/DDBJ whole genome shotgun (WGS) entry which is preliminary data.</text>
</comment>
<dbReference type="InterPro" id="IPR020449">
    <property type="entry name" value="Tscrpt_reg_AraC-type_HTH"/>
</dbReference>
<dbReference type="InterPro" id="IPR009057">
    <property type="entry name" value="Homeodomain-like_sf"/>
</dbReference>
<dbReference type="InterPro" id="IPR018062">
    <property type="entry name" value="HTH_AraC-typ_CS"/>
</dbReference>
<organism evidence="5 6">
    <name type="scientific">Paenibacillus chungangensis</name>
    <dbReference type="NCBI Taxonomy" id="696535"/>
    <lineage>
        <taxon>Bacteria</taxon>
        <taxon>Bacillati</taxon>
        <taxon>Bacillota</taxon>
        <taxon>Bacilli</taxon>
        <taxon>Bacillales</taxon>
        <taxon>Paenibacillaceae</taxon>
        <taxon>Paenibacillus</taxon>
    </lineage>
</organism>
<dbReference type="InterPro" id="IPR037923">
    <property type="entry name" value="HTH-like"/>
</dbReference>
<dbReference type="PROSITE" id="PS01124">
    <property type="entry name" value="HTH_ARAC_FAMILY_2"/>
    <property type="match status" value="1"/>
</dbReference>
<dbReference type="Gene3D" id="1.10.10.60">
    <property type="entry name" value="Homeodomain-like"/>
    <property type="match status" value="2"/>
</dbReference>
<dbReference type="EMBL" id="JBHTJZ010000072">
    <property type="protein sequence ID" value="MFD0962178.1"/>
    <property type="molecule type" value="Genomic_DNA"/>
</dbReference>
<keyword evidence="1" id="KW-0805">Transcription regulation</keyword>
<keyword evidence="3" id="KW-0804">Transcription</keyword>
<dbReference type="SUPFAM" id="SSF51215">
    <property type="entry name" value="Regulatory protein AraC"/>
    <property type="match status" value="1"/>
</dbReference>
<reference evidence="6" key="1">
    <citation type="journal article" date="2019" name="Int. J. Syst. Evol. Microbiol.">
        <title>The Global Catalogue of Microorganisms (GCM) 10K type strain sequencing project: providing services to taxonomists for standard genome sequencing and annotation.</title>
        <authorList>
            <consortium name="The Broad Institute Genomics Platform"/>
            <consortium name="The Broad Institute Genome Sequencing Center for Infectious Disease"/>
            <person name="Wu L."/>
            <person name="Ma J."/>
        </authorList>
    </citation>
    <scope>NUCLEOTIDE SEQUENCE [LARGE SCALE GENOMIC DNA]</scope>
    <source>
        <strain evidence="6">CCUG 59129</strain>
    </source>
</reference>
<evidence type="ECO:0000313" key="6">
    <source>
        <dbReference type="Proteomes" id="UP001596989"/>
    </source>
</evidence>
<gene>
    <name evidence="5" type="ORF">ACFQ2I_22815</name>
</gene>
<dbReference type="RefSeq" id="WP_377568492.1">
    <property type="nucleotide sequence ID" value="NZ_JBHTJZ010000072.1"/>
</dbReference>
<feature type="domain" description="HTH araC/xylS-type" evidence="4">
    <location>
        <begin position="188"/>
        <end position="286"/>
    </location>
</feature>
<keyword evidence="6" id="KW-1185">Reference proteome</keyword>
<sequence>MNLYYEQLNYHNSPFQWVYRNRTTEPFQGYYHLHQGYELLVIHQGRGNVVVNQQTYPISGGKVFFFKPLQLHRVHVDIDDDHPYERSVFHFNAVHMESYLAVFPSVRDFFMRLSKGLVKEQTFDMSDRIVALEQACQEFSAQIAGASAVAKGDQSAIYLLRLLSLIQGKIGPKVDDEERGGEKLRYSERVMEWLEENYSTAFKLEVLADELHMSKSYLSRMFRKETGSSMTEYLSARRIQEACSLLQSSDYSIERIGEMVGLSNASYFIQLFKKMMGISPHQYRLKL</sequence>
<dbReference type="SUPFAM" id="SSF46689">
    <property type="entry name" value="Homeodomain-like"/>
    <property type="match status" value="2"/>
</dbReference>
<dbReference type="Pfam" id="PF12833">
    <property type="entry name" value="HTH_18"/>
    <property type="match status" value="1"/>
</dbReference>
<keyword evidence="2" id="KW-0238">DNA-binding</keyword>
<accession>A0ABW3HXA2</accession>
<evidence type="ECO:0000256" key="2">
    <source>
        <dbReference type="ARBA" id="ARBA00023125"/>
    </source>
</evidence>